<keyword evidence="3" id="KW-1185">Reference proteome</keyword>
<name>A0A4S8MH02_DENBC</name>
<sequence length="420" mass="45608">MNSLRGQTGPNPVIPPRPRSLSSSSRRPITVKTMVVGKASGKRTLAEAMDQDLAVKKKRQREHHTTTPYPAFSRFFSKPVPASGSDTSLFKSKNQDVGPSRLGTDKENECIVIQDDTDEEDLASHVANGCHDSKMDLDVDTEEDTVQQEDGYISPSPSRSCDTEELSSPPRPGSSLDARDLYEHDVLSSPSAAPGPLYLHQRSPSLSLRTPRSNFPADSSLSNGKVLVHASPEPEDKFSEKESFAQLDLRNFFSDDLRTEIDYSGDGSSTPSPSPLTPDDDSGMTPQQIAAVEGDGDLEINDPEVQELHASVMRTTAVAAGWRARWALGSAAHAHTPKACKDLPALRRRETNITPVGRHRLGVDFQLSRGHLHSGPGKLKAPDSAPAKSSLTTKSVGQGLKSRRSLVFFEHVSTSSKRVE</sequence>
<feature type="region of interest" description="Disordered" evidence="1">
    <location>
        <begin position="369"/>
        <end position="399"/>
    </location>
</feature>
<feature type="compositionally biased region" description="Low complexity" evidence="1">
    <location>
        <begin position="202"/>
        <end position="213"/>
    </location>
</feature>
<organism evidence="2 3">
    <name type="scientific">Dendrothele bispora (strain CBS 962.96)</name>
    <dbReference type="NCBI Taxonomy" id="1314807"/>
    <lineage>
        <taxon>Eukaryota</taxon>
        <taxon>Fungi</taxon>
        <taxon>Dikarya</taxon>
        <taxon>Basidiomycota</taxon>
        <taxon>Agaricomycotina</taxon>
        <taxon>Agaricomycetes</taxon>
        <taxon>Agaricomycetidae</taxon>
        <taxon>Agaricales</taxon>
        <taxon>Agaricales incertae sedis</taxon>
        <taxon>Dendrothele</taxon>
    </lineage>
</organism>
<feature type="compositionally biased region" description="Polar residues" evidence="1">
    <location>
        <begin position="387"/>
        <end position="396"/>
    </location>
</feature>
<feature type="region of interest" description="Disordered" evidence="1">
    <location>
        <begin position="1"/>
        <end position="108"/>
    </location>
</feature>
<dbReference type="OrthoDB" id="2802169at2759"/>
<proteinExistence type="predicted"/>
<dbReference type="Proteomes" id="UP000297245">
    <property type="component" value="Unassembled WGS sequence"/>
</dbReference>
<feature type="region of interest" description="Disordered" evidence="1">
    <location>
        <begin position="127"/>
        <end position="242"/>
    </location>
</feature>
<dbReference type="EMBL" id="ML179082">
    <property type="protein sequence ID" value="THV01958.1"/>
    <property type="molecule type" value="Genomic_DNA"/>
</dbReference>
<feature type="compositionally biased region" description="Acidic residues" evidence="1">
    <location>
        <begin position="138"/>
        <end position="147"/>
    </location>
</feature>
<feature type="compositionally biased region" description="Low complexity" evidence="1">
    <location>
        <begin position="19"/>
        <end position="28"/>
    </location>
</feature>
<feature type="compositionally biased region" description="Basic and acidic residues" evidence="1">
    <location>
        <begin position="232"/>
        <end position="242"/>
    </location>
</feature>
<evidence type="ECO:0000313" key="3">
    <source>
        <dbReference type="Proteomes" id="UP000297245"/>
    </source>
</evidence>
<protein>
    <submittedName>
        <fullName evidence="2">Uncharacterized protein</fullName>
    </submittedName>
</protein>
<feature type="compositionally biased region" description="Basic and acidic residues" evidence="1">
    <location>
        <begin position="177"/>
        <end position="186"/>
    </location>
</feature>
<evidence type="ECO:0000313" key="2">
    <source>
        <dbReference type="EMBL" id="THV01958.1"/>
    </source>
</evidence>
<evidence type="ECO:0000256" key="1">
    <source>
        <dbReference type="SAM" id="MobiDB-lite"/>
    </source>
</evidence>
<feature type="compositionally biased region" description="Polar residues" evidence="1">
    <location>
        <begin position="84"/>
        <end position="97"/>
    </location>
</feature>
<accession>A0A4S8MH02</accession>
<dbReference type="AlphaFoldDB" id="A0A4S8MH02"/>
<reference evidence="2 3" key="1">
    <citation type="journal article" date="2019" name="Nat. Ecol. Evol.">
        <title>Megaphylogeny resolves global patterns of mushroom evolution.</title>
        <authorList>
            <person name="Varga T."/>
            <person name="Krizsan K."/>
            <person name="Foldi C."/>
            <person name="Dima B."/>
            <person name="Sanchez-Garcia M."/>
            <person name="Sanchez-Ramirez S."/>
            <person name="Szollosi G.J."/>
            <person name="Szarkandi J.G."/>
            <person name="Papp V."/>
            <person name="Albert L."/>
            <person name="Andreopoulos W."/>
            <person name="Angelini C."/>
            <person name="Antonin V."/>
            <person name="Barry K.W."/>
            <person name="Bougher N.L."/>
            <person name="Buchanan P."/>
            <person name="Buyck B."/>
            <person name="Bense V."/>
            <person name="Catcheside P."/>
            <person name="Chovatia M."/>
            <person name="Cooper J."/>
            <person name="Damon W."/>
            <person name="Desjardin D."/>
            <person name="Finy P."/>
            <person name="Geml J."/>
            <person name="Haridas S."/>
            <person name="Hughes K."/>
            <person name="Justo A."/>
            <person name="Karasinski D."/>
            <person name="Kautmanova I."/>
            <person name="Kiss B."/>
            <person name="Kocsube S."/>
            <person name="Kotiranta H."/>
            <person name="LaButti K.M."/>
            <person name="Lechner B.E."/>
            <person name="Liimatainen K."/>
            <person name="Lipzen A."/>
            <person name="Lukacs Z."/>
            <person name="Mihaltcheva S."/>
            <person name="Morgado L.N."/>
            <person name="Niskanen T."/>
            <person name="Noordeloos M.E."/>
            <person name="Ohm R.A."/>
            <person name="Ortiz-Santana B."/>
            <person name="Ovrebo C."/>
            <person name="Racz N."/>
            <person name="Riley R."/>
            <person name="Savchenko A."/>
            <person name="Shiryaev A."/>
            <person name="Soop K."/>
            <person name="Spirin V."/>
            <person name="Szebenyi C."/>
            <person name="Tomsovsky M."/>
            <person name="Tulloss R.E."/>
            <person name="Uehling J."/>
            <person name="Grigoriev I.V."/>
            <person name="Vagvolgyi C."/>
            <person name="Papp T."/>
            <person name="Martin F.M."/>
            <person name="Miettinen O."/>
            <person name="Hibbett D.S."/>
            <person name="Nagy L.G."/>
        </authorList>
    </citation>
    <scope>NUCLEOTIDE SEQUENCE [LARGE SCALE GENOMIC DNA]</scope>
    <source>
        <strain evidence="2 3">CBS 962.96</strain>
    </source>
</reference>
<feature type="compositionally biased region" description="Polar residues" evidence="1">
    <location>
        <begin position="1"/>
        <end position="10"/>
    </location>
</feature>
<gene>
    <name evidence="2" type="ORF">K435DRAFT_853231</name>
</gene>
<feature type="region of interest" description="Disordered" evidence="1">
    <location>
        <begin position="260"/>
        <end position="287"/>
    </location>
</feature>